<proteinExistence type="predicted"/>
<dbReference type="EMBL" id="BK015176">
    <property type="protein sequence ID" value="DAD94435.1"/>
    <property type="molecule type" value="Genomic_DNA"/>
</dbReference>
<organism evidence="2">
    <name type="scientific">Siphoviridae sp. cttFh17</name>
    <dbReference type="NCBI Taxonomy" id="2826491"/>
    <lineage>
        <taxon>Viruses</taxon>
        <taxon>Duplodnaviria</taxon>
        <taxon>Heunggongvirae</taxon>
        <taxon>Uroviricota</taxon>
        <taxon>Caudoviricetes</taxon>
    </lineage>
</organism>
<name>A0A8S5NK21_9CAUD</name>
<feature type="transmembrane region" description="Helical" evidence="1">
    <location>
        <begin position="12"/>
        <end position="31"/>
    </location>
</feature>
<accession>A0A8S5NK21</accession>
<protein>
    <submittedName>
        <fullName evidence="2">Uncharacterized protein</fullName>
    </submittedName>
</protein>
<evidence type="ECO:0000313" key="2">
    <source>
        <dbReference type="EMBL" id="DAD94435.1"/>
    </source>
</evidence>
<reference evidence="2" key="1">
    <citation type="journal article" date="2021" name="Proc. Natl. Acad. Sci. U.S.A.">
        <title>A Catalog of Tens of Thousands of Viruses from Human Metagenomes Reveals Hidden Associations with Chronic Diseases.</title>
        <authorList>
            <person name="Tisza M.J."/>
            <person name="Buck C.B."/>
        </authorList>
    </citation>
    <scope>NUCLEOTIDE SEQUENCE</scope>
    <source>
        <strain evidence="2">CttFh17</strain>
    </source>
</reference>
<evidence type="ECO:0000256" key="1">
    <source>
        <dbReference type="SAM" id="Phobius"/>
    </source>
</evidence>
<keyword evidence="1" id="KW-0472">Membrane</keyword>
<keyword evidence="1" id="KW-0812">Transmembrane</keyword>
<keyword evidence="1" id="KW-1133">Transmembrane helix</keyword>
<sequence length="32" mass="3730">MVIIWLEHGRKLTVLNICLFFVVFLAVQIVTI</sequence>